<dbReference type="PATRIC" id="fig|1618424.3.peg.83"/>
<dbReference type="InterPro" id="IPR006321">
    <property type="entry name" value="PilT/PilU"/>
</dbReference>
<dbReference type="Proteomes" id="UP000034601">
    <property type="component" value="Unassembled WGS sequence"/>
</dbReference>
<evidence type="ECO:0000313" key="4">
    <source>
        <dbReference type="Proteomes" id="UP000034601"/>
    </source>
</evidence>
<protein>
    <submittedName>
        <fullName evidence="3">Twitching motility protein</fullName>
    </submittedName>
</protein>
<accession>A0A0G0X868</accession>
<dbReference type="PANTHER" id="PTHR30486:SF16">
    <property type="entry name" value="TWITCHING MOTILITY PROTEIN PILT"/>
    <property type="match status" value="1"/>
</dbReference>
<dbReference type="Gene3D" id="3.30.450.90">
    <property type="match status" value="1"/>
</dbReference>
<proteinExistence type="inferred from homology"/>
<dbReference type="PROSITE" id="PS00662">
    <property type="entry name" value="T2SP_E"/>
    <property type="match status" value="1"/>
</dbReference>
<dbReference type="SUPFAM" id="SSF52540">
    <property type="entry name" value="P-loop containing nucleoside triphosphate hydrolases"/>
    <property type="match status" value="1"/>
</dbReference>
<dbReference type="EMBL" id="LCAB01000001">
    <property type="protein sequence ID" value="KKR83857.1"/>
    <property type="molecule type" value="Genomic_DNA"/>
</dbReference>
<evidence type="ECO:0000259" key="2">
    <source>
        <dbReference type="PROSITE" id="PS00662"/>
    </source>
</evidence>
<comment type="caution">
    <text evidence="3">The sequence shown here is derived from an EMBL/GenBank/DDBJ whole genome shotgun (WGS) entry which is preliminary data.</text>
</comment>
<dbReference type="NCBIfam" id="TIGR01420">
    <property type="entry name" value="pilT_fam"/>
    <property type="match status" value="1"/>
</dbReference>
<reference evidence="3 4" key="1">
    <citation type="journal article" date="2015" name="Nature">
        <title>rRNA introns, odd ribosomes, and small enigmatic genomes across a large radiation of phyla.</title>
        <authorList>
            <person name="Brown C.T."/>
            <person name="Hug L.A."/>
            <person name="Thomas B.C."/>
            <person name="Sharon I."/>
            <person name="Castelle C.J."/>
            <person name="Singh A."/>
            <person name="Wilkins M.J."/>
            <person name="Williams K.H."/>
            <person name="Banfield J.F."/>
        </authorList>
    </citation>
    <scope>NUCLEOTIDE SEQUENCE [LARGE SCALE GENOMIC DNA]</scope>
</reference>
<evidence type="ECO:0000313" key="3">
    <source>
        <dbReference type="EMBL" id="KKR83857.1"/>
    </source>
</evidence>
<dbReference type="Pfam" id="PF00437">
    <property type="entry name" value="T2SSE"/>
    <property type="match status" value="1"/>
</dbReference>
<dbReference type="InterPro" id="IPR027417">
    <property type="entry name" value="P-loop_NTPase"/>
</dbReference>
<gene>
    <name evidence="3" type="ORF">UU29_C0001G0077</name>
</gene>
<feature type="domain" description="Bacterial type II secretion system protein E" evidence="2">
    <location>
        <begin position="193"/>
        <end position="207"/>
    </location>
</feature>
<dbReference type="InterPro" id="IPR001482">
    <property type="entry name" value="T2SS/T4SS_dom"/>
</dbReference>
<dbReference type="PANTHER" id="PTHR30486">
    <property type="entry name" value="TWITCHING MOTILITY PROTEIN PILT"/>
    <property type="match status" value="1"/>
</dbReference>
<organism evidence="3 4">
    <name type="scientific">Candidatus Daviesbacteria bacterium GW2011_GWA2_40_9</name>
    <dbReference type="NCBI Taxonomy" id="1618424"/>
    <lineage>
        <taxon>Bacteria</taxon>
        <taxon>Candidatus Daviesiibacteriota</taxon>
    </lineage>
</organism>
<dbReference type="InterPro" id="IPR050921">
    <property type="entry name" value="T4SS_GSP_E_ATPase"/>
</dbReference>
<comment type="similarity">
    <text evidence="1">Belongs to the GSP E family.</text>
</comment>
<sequence length="350" mass="38359">MNIQQLLELTIARNASDLHLVVGYPPMLRINGELSPVMEQSLVDGDIAGLILAMLTPGQKQAFDNNMELDFALAFQDRGRFRVNVFRQQGHLTAAFRLIPVNIPEVDSLGLPPAALKLVNLRQGFILVTGPTGHGKSTTLAAMINRVNQTRPAHILTIEDPIEYIYPKAKGLVSQRELLVDTKSWANSLRSALREDPDVVLVGEMRDYETIATALTIAETGHLVLATLHTNSAAQTVDRIIDVFPENQQAQIRIQLAATLEAVISQRLIPTISPGRILATELLLKTPAVSSLIRESKSYMIDNLIQTSGELGMVSLETSLARLVKEGQVALETAQNYTLRPDVLVKLVGL</sequence>
<name>A0A0G0X868_9BACT</name>
<evidence type="ECO:0000256" key="1">
    <source>
        <dbReference type="ARBA" id="ARBA00006611"/>
    </source>
</evidence>
<dbReference type="GO" id="GO:0005524">
    <property type="term" value="F:ATP binding"/>
    <property type="evidence" value="ECO:0007669"/>
    <property type="project" value="InterPro"/>
</dbReference>
<dbReference type="CDD" id="cd01131">
    <property type="entry name" value="PilT"/>
    <property type="match status" value="1"/>
</dbReference>
<dbReference type="AlphaFoldDB" id="A0A0G0X868"/>
<dbReference type="GO" id="GO:0016887">
    <property type="term" value="F:ATP hydrolysis activity"/>
    <property type="evidence" value="ECO:0007669"/>
    <property type="project" value="InterPro"/>
</dbReference>
<dbReference type="Gene3D" id="3.40.50.300">
    <property type="entry name" value="P-loop containing nucleotide triphosphate hydrolases"/>
    <property type="match status" value="1"/>
</dbReference>